<dbReference type="PROSITE" id="PS51698">
    <property type="entry name" value="U_BOX"/>
    <property type="match status" value="1"/>
</dbReference>
<dbReference type="Pfam" id="PF04564">
    <property type="entry name" value="U-box"/>
    <property type="match status" value="1"/>
</dbReference>
<dbReference type="PANTHER" id="PTHR23315">
    <property type="entry name" value="U BOX DOMAIN-CONTAINING"/>
    <property type="match status" value="1"/>
</dbReference>
<dbReference type="PANTHER" id="PTHR23315:SF265">
    <property type="entry name" value="U-BOX DOMAIN-CONTAINING PROTEIN 46-RELATED"/>
    <property type="match status" value="1"/>
</dbReference>
<comment type="caution">
    <text evidence="2">The sequence shown here is derived from an EMBL/GenBank/DDBJ whole genome shotgun (WGS) entry which is preliminary data.</text>
</comment>
<dbReference type="GO" id="GO:0016567">
    <property type="term" value="P:protein ubiquitination"/>
    <property type="evidence" value="ECO:0007669"/>
    <property type="project" value="InterPro"/>
</dbReference>
<dbReference type="EMBL" id="JAEFBJ010000005">
    <property type="protein sequence ID" value="KAG7609626.1"/>
    <property type="molecule type" value="Genomic_DNA"/>
</dbReference>
<evidence type="ECO:0000259" key="1">
    <source>
        <dbReference type="PROSITE" id="PS51698"/>
    </source>
</evidence>
<dbReference type="OrthoDB" id="10064100at2759"/>
<proteinExistence type="predicted"/>
<evidence type="ECO:0000313" key="2">
    <source>
        <dbReference type="EMBL" id="KAG7609626.1"/>
    </source>
</evidence>
<sequence length="466" mass="52112">MADSTADATETNADTLTLRRELKKVLTENLNDGGVKDRVETVKSIDEAIRILNRLKIVESKKRKRESDSSSVEVPKEFKCTLSKTIMIDPVIIFSGQTYEKRYITEWLNHDFTCPTAKQVLYRVCLTPNHLINELITRWCLANKYDRPAPKPSDIDYVTELFTDGIESLLQRISSPSSSVADQTEAAKELALQTEKFVNVRDFFIKELPDSITRLLTPLSVLGDEVDSNPELQENIVTALFNMSTFEKNKTVLAENHQVIPRLAKSMKQGSVVTRRNATLTLASLSDIDSNKIIIGNSVALKAMIDVIGELDDLSSTHEALCAVLCLCCDERENWRKAISLGLAPAAINNFKARRNLFESLAALALISPHERVIQEVANLGVIYDLLSILRKTSCMVTCENAVVIVSNMYIKSRERSIKKILAEEENQHKTFTKLATQGSVVAVMKAQGILQCINYYPAGMEPQRA</sequence>
<dbReference type="SMART" id="SM00504">
    <property type="entry name" value="Ubox"/>
    <property type="match status" value="1"/>
</dbReference>
<dbReference type="Proteomes" id="UP000694251">
    <property type="component" value="Chromosome 5"/>
</dbReference>
<reference evidence="2 3" key="1">
    <citation type="submission" date="2020-12" db="EMBL/GenBank/DDBJ databases">
        <title>Concerted genomic and epigenomic changes stabilize Arabidopsis allopolyploids.</title>
        <authorList>
            <person name="Chen Z."/>
        </authorList>
    </citation>
    <scope>NUCLEOTIDE SEQUENCE [LARGE SCALE GENOMIC DNA]</scope>
    <source>
        <strain evidence="2">As9502</strain>
        <tissue evidence="2">Leaf</tissue>
    </source>
</reference>
<feature type="domain" description="U-box" evidence="1">
    <location>
        <begin position="73"/>
        <end position="146"/>
    </location>
</feature>
<evidence type="ECO:0000313" key="3">
    <source>
        <dbReference type="Proteomes" id="UP000694251"/>
    </source>
</evidence>
<dbReference type="GO" id="GO:0004842">
    <property type="term" value="F:ubiquitin-protein transferase activity"/>
    <property type="evidence" value="ECO:0007669"/>
    <property type="project" value="InterPro"/>
</dbReference>
<dbReference type="InterPro" id="IPR003613">
    <property type="entry name" value="Ubox_domain"/>
</dbReference>
<dbReference type="AlphaFoldDB" id="A0A8T2DF70"/>
<protein>
    <submittedName>
        <fullName evidence="2">U box domain</fullName>
    </submittedName>
</protein>
<keyword evidence="3" id="KW-1185">Reference proteome</keyword>
<name>A0A8T2DF70_ARASU</name>
<organism evidence="2 3">
    <name type="scientific">Arabidopsis suecica</name>
    <name type="common">Swedish thale-cress</name>
    <name type="synonym">Cardaminopsis suecica</name>
    <dbReference type="NCBI Taxonomy" id="45249"/>
    <lineage>
        <taxon>Eukaryota</taxon>
        <taxon>Viridiplantae</taxon>
        <taxon>Streptophyta</taxon>
        <taxon>Embryophyta</taxon>
        <taxon>Tracheophyta</taxon>
        <taxon>Spermatophyta</taxon>
        <taxon>Magnoliopsida</taxon>
        <taxon>eudicotyledons</taxon>
        <taxon>Gunneridae</taxon>
        <taxon>Pentapetalae</taxon>
        <taxon>rosids</taxon>
        <taxon>malvids</taxon>
        <taxon>Brassicales</taxon>
        <taxon>Brassicaceae</taxon>
        <taxon>Camelineae</taxon>
        <taxon>Arabidopsis</taxon>
    </lineage>
</organism>
<dbReference type="InterPro" id="IPR045210">
    <property type="entry name" value="RING-Ubox_PUB"/>
</dbReference>
<accession>A0A8T2DF70</accession>
<dbReference type="CDD" id="cd16664">
    <property type="entry name" value="RING-Ubox_PUB"/>
    <property type="match status" value="1"/>
</dbReference>
<gene>
    <name evidence="2" type="ORF">ISN44_As05g017150</name>
</gene>